<sequence>MILKRIASKGNKKARNCLKCNSRLLNLKDNVVNTCEVCGQQHLVDFYTNNTIVLTAAERPELRKRPGTPKPEQPKREQNQEAFNKRLAKFREKWKEY</sequence>
<dbReference type="Proteomes" id="UP000431304">
    <property type="component" value="Unassembled WGS sequence"/>
</dbReference>
<proteinExistence type="predicted"/>
<name>A0A844E173_EUBRA</name>
<evidence type="ECO:0000313" key="3">
    <source>
        <dbReference type="Proteomes" id="UP000431304"/>
    </source>
</evidence>
<feature type="region of interest" description="Disordered" evidence="1">
    <location>
        <begin position="58"/>
        <end position="82"/>
    </location>
</feature>
<accession>A0A844E173</accession>
<reference evidence="2 3" key="1">
    <citation type="journal article" date="2019" name="Nat. Med.">
        <title>A library of human gut bacterial isolates paired with longitudinal multiomics data enables mechanistic microbiome research.</title>
        <authorList>
            <person name="Poyet M."/>
            <person name="Groussin M."/>
            <person name="Gibbons S.M."/>
            <person name="Avila-Pacheco J."/>
            <person name="Jiang X."/>
            <person name="Kearney S.M."/>
            <person name="Perrotta A.R."/>
            <person name="Berdy B."/>
            <person name="Zhao S."/>
            <person name="Lieberman T.D."/>
            <person name="Swanson P.K."/>
            <person name="Smith M."/>
            <person name="Roesemann S."/>
            <person name="Alexander J.E."/>
            <person name="Rich S.A."/>
            <person name="Livny J."/>
            <person name="Vlamakis H."/>
            <person name="Clish C."/>
            <person name="Bullock K."/>
            <person name="Deik A."/>
            <person name="Scott J."/>
            <person name="Pierce K.A."/>
            <person name="Xavier R.J."/>
            <person name="Alm E.J."/>
        </authorList>
    </citation>
    <scope>NUCLEOTIDE SEQUENCE [LARGE SCALE GENOMIC DNA]</scope>
    <source>
        <strain evidence="2 3">BIOML-A3</strain>
    </source>
</reference>
<evidence type="ECO:0000313" key="2">
    <source>
        <dbReference type="EMBL" id="MSD16329.1"/>
    </source>
</evidence>
<organism evidence="2 3">
    <name type="scientific">Eubacterium ramulus</name>
    <dbReference type="NCBI Taxonomy" id="39490"/>
    <lineage>
        <taxon>Bacteria</taxon>
        <taxon>Bacillati</taxon>
        <taxon>Bacillota</taxon>
        <taxon>Clostridia</taxon>
        <taxon>Eubacteriales</taxon>
        <taxon>Eubacteriaceae</taxon>
        <taxon>Eubacterium</taxon>
    </lineage>
</organism>
<protein>
    <submittedName>
        <fullName evidence="2">Uncharacterized protein</fullName>
    </submittedName>
</protein>
<dbReference type="EMBL" id="WKRA01000014">
    <property type="protein sequence ID" value="MSD16329.1"/>
    <property type="molecule type" value="Genomic_DNA"/>
</dbReference>
<dbReference type="AlphaFoldDB" id="A0A844E173"/>
<gene>
    <name evidence="2" type="ORF">GKE72_09685</name>
</gene>
<evidence type="ECO:0000256" key="1">
    <source>
        <dbReference type="SAM" id="MobiDB-lite"/>
    </source>
</evidence>
<dbReference type="RefSeq" id="WP_154314715.1">
    <property type="nucleotide sequence ID" value="NZ_WKRA01000014.1"/>
</dbReference>
<comment type="caution">
    <text evidence="2">The sequence shown here is derived from an EMBL/GenBank/DDBJ whole genome shotgun (WGS) entry which is preliminary data.</text>
</comment>